<name>Q13PD7_PARXL</name>
<dbReference type="EMBL" id="CP000271">
    <property type="protein sequence ID" value="ABE34052.1"/>
    <property type="molecule type" value="Genomic_DNA"/>
</dbReference>
<reference evidence="1 2" key="1">
    <citation type="journal article" date="2006" name="Proc. Natl. Acad. Sci. U.S.A.">
        <title>Burkholderia xenovorans LB400 harbors a multi-replicon, 9.73-Mbp genome shaped for versatility.</title>
        <authorList>
            <person name="Chain P.S."/>
            <person name="Denef V.J."/>
            <person name="Konstantinidis K.T."/>
            <person name="Vergez L.M."/>
            <person name="Agullo L."/>
            <person name="Reyes V.L."/>
            <person name="Hauser L."/>
            <person name="Cordova M."/>
            <person name="Gomez L."/>
            <person name="Gonzalez M."/>
            <person name="Land M."/>
            <person name="Lao V."/>
            <person name="Larimer F."/>
            <person name="LiPuma J.J."/>
            <person name="Mahenthiralingam E."/>
            <person name="Malfatti S.A."/>
            <person name="Marx C.J."/>
            <person name="Parnell J.J."/>
            <person name="Ramette A."/>
            <person name="Richardson P."/>
            <person name="Seeger M."/>
            <person name="Smith D."/>
            <person name="Spilker T."/>
            <person name="Sul W.J."/>
            <person name="Tsoi T.V."/>
            <person name="Ulrich L.E."/>
            <person name="Zhulin I.B."/>
            <person name="Tiedje J.M."/>
        </authorList>
    </citation>
    <scope>NUCLEOTIDE SEQUENCE [LARGE SCALE GENOMIC DNA]</scope>
    <source>
        <strain evidence="1 2">LB400</strain>
    </source>
</reference>
<evidence type="ECO:0000313" key="1">
    <source>
        <dbReference type="EMBL" id="ABE34052.1"/>
    </source>
</evidence>
<organism evidence="1 2">
    <name type="scientific">Paraburkholderia xenovorans (strain LB400)</name>
    <dbReference type="NCBI Taxonomy" id="266265"/>
    <lineage>
        <taxon>Bacteria</taxon>
        <taxon>Pseudomonadati</taxon>
        <taxon>Pseudomonadota</taxon>
        <taxon>Betaproteobacteria</taxon>
        <taxon>Burkholderiales</taxon>
        <taxon>Burkholderiaceae</taxon>
        <taxon>Paraburkholderia</taxon>
    </lineage>
</organism>
<dbReference type="KEGG" id="bxe:Bxe_B1917"/>
<gene>
    <name evidence="1" type="ORF">Bxe_B1917</name>
</gene>
<keyword evidence="2" id="KW-1185">Reference proteome</keyword>
<protein>
    <submittedName>
        <fullName evidence="1">Uncharacterized protein</fullName>
    </submittedName>
</protein>
<dbReference type="Proteomes" id="UP000001817">
    <property type="component" value="Chromosome 2"/>
</dbReference>
<dbReference type="STRING" id="266265.Bxe_B1917"/>
<evidence type="ECO:0000313" key="2">
    <source>
        <dbReference type="Proteomes" id="UP000001817"/>
    </source>
</evidence>
<accession>Q13PD7</accession>
<proteinExistence type="predicted"/>
<dbReference type="AlphaFoldDB" id="Q13PD7"/>
<sequence>MRGSDFGITQRLFHVYRTGINFCRTRWGPRRFGASAESSAEFVVPAPNRFVRHRVTPAANRPNAPCFPQPVHAECAFAGIPHDDTRRKRFKVNVMQDVCPDI</sequence>